<dbReference type="PANTHER" id="PTHR23028">
    <property type="entry name" value="ACETYLTRANSFERASE"/>
    <property type="match status" value="1"/>
</dbReference>
<name>A0A4V1EDX0_9BURK</name>
<dbReference type="InterPro" id="IPR043968">
    <property type="entry name" value="SGNH"/>
</dbReference>
<dbReference type="AlphaFoldDB" id="A0A4V1EDX0"/>
<dbReference type="OrthoDB" id="9814807at2"/>
<dbReference type="Proteomes" id="UP000298763">
    <property type="component" value="Chromosome"/>
</dbReference>
<feature type="transmembrane region" description="Helical" evidence="1">
    <location>
        <begin position="322"/>
        <end position="341"/>
    </location>
</feature>
<feature type="transmembrane region" description="Helical" evidence="1">
    <location>
        <begin position="172"/>
        <end position="190"/>
    </location>
</feature>
<dbReference type="GO" id="GO:0016747">
    <property type="term" value="F:acyltransferase activity, transferring groups other than amino-acyl groups"/>
    <property type="evidence" value="ECO:0007669"/>
    <property type="project" value="InterPro"/>
</dbReference>
<reference evidence="4 7" key="2">
    <citation type="submission" date="2020-08" db="EMBL/GenBank/DDBJ databases">
        <title>Genomic Encyclopedia of Type Strains, Phase III (KMG-III): the genomes of soil and plant-associated and newly described type strains.</title>
        <authorList>
            <person name="Whitman W."/>
        </authorList>
    </citation>
    <scope>NUCLEOTIDE SEQUENCE [LARGE SCALE GENOMIC DNA]</scope>
    <source>
        <strain evidence="4 7">CECT 7753</strain>
    </source>
</reference>
<organism evidence="4 7">
    <name type="scientific">Pseudoduganella umbonata</name>
    <dbReference type="NCBI Taxonomy" id="864828"/>
    <lineage>
        <taxon>Bacteria</taxon>
        <taxon>Pseudomonadati</taxon>
        <taxon>Pseudomonadota</taxon>
        <taxon>Betaproteobacteria</taxon>
        <taxon>Burkholderiales</taxon>
        <taxon>Oxalobacteraceae</taxon>
        <taxon>Telluria group</taxon>
        <taxon>Pseudoduganella</taxon>
    </lineage>
</organism>
<dbReference type="GO" id="GO:0016020">
    <property type="term" value="C:membrane"/>
    <property type="evidence" value="ECO:0007669"/>
    <property type="project" value="TreeGrafter"/>
</dbReference>
<evidence type="ECO:0000256" key="1">
    <source>
        <dbReference type="SAM" id="Phobius"/>
    </source>
</evidence>
<feature type="transmembrane region" description="Helical" evidence="1">
    <location>
        <begin position="293"/>
        <end position="310"/>
    </location>
</feature>
<feature type="transmembrane region" description="Helical" evidence="1">
    <location>
        <begin position="257"/>
        <end position="281"/>
    </location>
</feature>
<feature type="domain" description="Acyltransferase 3" evidence="2">
    <location>
        <begin position="14"/>
        <end position="333"/>
    </location>
</feature>
<feature type="transmembrane region" description="Helical" evidence="1">
    <location>
        <begin position="202"/>
        <end position="220"/>
    </location>
</feature>
<keyword evidence="1" id="KW-0472">Membrane</keyword>
<sequence length="677" mass="74542">MSSSSHNHSLAYRAEVDGLRALAVVPVVLFHAGIAGFAGGFVGVDVFFVISGYLITAILAKEIAAGQFSTLRFYERRIRRLFPALIVMFAVCWAVAMFLLMPQDFRSFGRSMVASGLFSSNILFWAEGGYFDTSAELKPLLHTWSLSVEEQFYIVFPALLLVLLTKVRQWKAVLTVLLLASFAACVYYTPTDPDTAFYLPMFRVWELLAGSFVALSIGFFKIRNDALRSAAAMLGVALVLWATFTFDASTSFPGVNALFPCIGAALIIAYSQQTVVATVLGSKPLVWIGKLSYSLYLWHWPIIVFAKYYLMRELEISEQYFVVALSLAAAYLSMRFVEIPFRDRKFAADTRSLFKMAAVPMVCFFMAGLGTYFANGFPERFADPVQAMAMGARDTNPQRRDCDGRDVEDIAAGNVCLVGAPGDKPTFAVLGDSFGDAMMPGIAAAASSAGRQGMVLTSSGCYPLEGVVDLNKHGDVSCREFVSASLALIQKTPSITDVILVGRWTTAALGVRFGVSAKTGWYINDTQSVESSYAENKRVFDRALTRTVTMLDGKRVHIVSYVPEQRIDPPRTLALCAYLSRDCPTGVSFAEFEQRHAFIRETINRITLEKNARVIDVGSKLCTDKECAMVANGTMLYSDDNHLSSTGALYIRDLFKPAFSSKEYRASSNVVADKTRH</sequence>
<dbReference type="InterPro" id="IPR050879">
    <property type="entry name" value="Acyltransferase_3"/>
</dbReference>
<feature type="transmembrane region" description="Helical" evidence="1">
    <location>
        <begin position="21"/>
        <end position="41"/>
    </location>
</feature>
<evidence type="ECO:0000259" key="2">
    <source>
        <dbReference type="Pfam" id="PF01757"/>
    </source>
</evidence>
<feature type="transmembrane region" description="Helical" evidence="1">
    <location>
        <begin position="81"/>
        <end position="101"/>
    </location>
</feature>
<dbReference type="EMBL" id="JACHXS010000005">
    <property type="protein sequence ID" value="MBB3222335.1"/>
    <property type="molecule type" value="Genomic_DNA"/>
</dbReference>
<dbReference type="Proteomes" id="UP000584325">
    <property type="component" value="Unassembled WGS sequence"/>
</dbReference>
<dbReference type="RefSeq" id="WP_137315385.1">
    <property type="nucleotide sequence ID" value="NZ_CP040017.1"/>
</dbReference>
<keyword evidence="1" id="KW-0812">Transmembrane</keyword>
<evidence type="ECO:0000313" key="5">
    <source>
        <dbReference type="EMBL" id="QCP12551.1"/>
    </source>
</evidence>
<dbReference type="Pfam" id="PF01757">
    <property type="entry name" value="Acyl_transf_3"/>
    <property type="match status" value="1"/>
</dbReference>
<feature type="transmembrane region" description="Helical" evidence="1">
    <location>
        <begin position="47"/>
        <end position="69"/>
    </location>
</feature>
<dbReference type="EMBL" id="CP040017">
    <property type="protein sequence ID" value="QCP12551.1"/>
    <property type="molecule type" value="Genomic_DNA"/>
</dbReference>
<reference evidence="5 6" key="1">
    <citation type="submission" date="2019-05" db="EMBL/GenBank/DDBJ databases">
        <title>Draft Genome Sequences of Six Type Strains of the Genus Massilia.</title>
        <authorList>
            <person name="Miess H."/>
            <person name="Frediansyhah A."/>
            <person name="Gross H."/>
        </authorList>
    </citation>
    <scope>NUCLEOTIDE SEQUENCE [LARGE SCALE GENOMIC DNA]</scope>
    <source>
        <strain evidence="5 6">DSMZ 26121</strain>
    </source>
</reference>
<evidence type="ECO:0000313" key="7">
    <source>
        <dbReference type="Proteomes" id="UP000584325"/>
    </source>
</evidence>
<proteinExistence type="predicted"/>
<feature type="transmembrane region" description="Helical" evidence="1">
    <location>
        <begin position="227"/>
        <end position="245"/>
    </location>
</feature>
<accession>A0A4V1EDX0</accession>
<feature type="transmembrane region" description="Helical" evidence="1">
    <location>
        <begin position="353"/>
        <end position="374"/>
    </location>
</feature>
<keyword evidence="1" id="KW-1133">Transmembrane helix</keyword>
<gene>
    <name evidence="5" type="ORF">FCL38_20555</name>
    <name evidence="4" type="ORF">FHS02_003154</name>
</gene>
<feature type="transmembrane region" description="Helical" evidence="1">
    <location>
        <begin position="144"/>
        <end position="165"/>
    </location>
</feature>
<protein>
    <submittedName>
        <fullName evidence="5">Acyltransferase</fullName>
    </submittedName>
    <submittedName>
        <fullName evidence="4">Peptidoglycan/LPS O-acetylase OafA/YrhL</fullName>
    </submittedName>
</protein>
<keyword evidence="5" id="KW-0808">Transferase</keyword>
<dbReference type="GO" id="GO:0009103">
    <property type="term" value="P:lipopolysaccharide biosynthetic process"/>
    <property type="evidence" value="ECO:0007669"/>
    <property type="project" value="TreeGrafter"/>
</dbReference>
<feature type="domain" description="SGNH" evidence="3">
    <location>
        <begin position="402"/>
        <end position="657"/>
    </location>
</feature>
<dbReference type="PANTHER" id="PTHR23028:SF53">
    <property type="entry name" value="ACYL_TRANSF_3 DOMAIN-CONTAINING PROTEIN"/>
    <property type="match status" value="1"/>
</dbReference>
<evidence type="ECO:0000259" key="3">
    <source>
        <dbReference type="Pfam" id="PF19040"/>
    </source>
</evidence>
<evidence type="ECO:0000313" key="6">
    <source>
        <dbReference type="Proteomes" id="UP000298763"/>
    </source>
</evidence>
<evidence type="ECO:0000313" key="4">
    <source>
        <dbReference type="EMBL" id="MBB3222335.1"/>
    </source>
</evidence>
<dbReference type="InterPro" id="IPR002656">
    <property type="entry name" value="Acyl_transf_3_dom"/>
</dbReference>
<keyword evidence="5" id="KW-0012">Acyltransferase</keyword>
<keyword evidence="6" id="KW-1185">Reference proteome</keyword>
<dbReference type="Pfam" id="PF19040">
    <property type="entry name" value="SGNH"/>
    <property type="match status" value="1"/>
</dbReference>